<dbReference type="EMBL" id="JAUDUY010000001">
    <property type="protein sequence ID" value="MDM9630225.1"/>
    <property type="molecule type" value="Genomic_DNA"/>
</dbReference>
<protein>
    <recommendedName>
        <fullName evidence="3">DUF3822 family protein</fullName>
    </recommendedName>
</protein>
<comment type="caution">
    <text evidence="1">The sequence shown here is derived from an EMBL/GenBank/DDBJ whole genome shotgun (WGS) entry which is preliminary data.</text>
</comment>
<keyword evidence="2" id="KW-1185">Reference proteome</keyword>
<evidence type="ECO:0008006" key="3">
    <source>
        <dbReference type="Google" id="ProtNLM"/>
    </source>
</evidence>
<dbReference type="Proteomes" id="UP001174839">
    <property type="component" value="Unassembled WGS sequence"/>
</dbReference>
<sequence>MITDKNFSLPYPALGLPEDFTEGLFEVQPKVYISEDELHLVEESVTITNDYIAKLYDNGMVTTVYKIVCPSTLYSHTEYDRKHIILPVSNFANALNIEVFLVALTDINEYTDQSFNPDYFLGENHGIFKVKKGNILGFAGSQRITLKDSYIQGASGLFEFARRNEPDLPMYFDTEDQKITVYYPYSEGNLDIIKTLSVNKKLTFLNLIILPALTQAFQVMKSASEDDRFEELIDSYNWADFLNQEFPDFANRNYSAFECAQLYLKNLIGEKTSDYQLPILKAFFKELS</sequence>
<accession>A0ABT7WBD7</accession>
<organism evidence="1 2">
    <name type="scientific">Robiginitalea aurantiaca</name>
    <dbReference type="NCBI Taxonomy" id="3056915"/>
    <lineage>
        <taxon>Bacteria</taxon>
        <taxon>Pseudomonadati</taxon>
        <taxon>Bacteroidota</taxon>
        <taxon>Flavobacteriia</taxon>
        <taxon>Flavobacteriales</taxon>
        <taxon>Flavobacteriaceae</taxon>
        <taxon>Robiginitalea</taxon>
    </lineage>
</organism>
<evidence type="ECO:0000313" key="2">
    <source>
        <dbReference type="Proteomes" id="UP001174839"/>
    </source>
</evidence>
<proteinExistence type="predicted"/>
<name>A0ABT7WBD7_9FLAO</name>
<dbReference type="RefSeq" id="WP_289723584.1">
    <property type="nucleotide sequence ID" value="NZ_JAUDUY010000001.1"/>
</dbReference>
<gene>
    <name evidence="1" type="ORF">QU605_02005</name>
</gene>
<evidence type="ECO:0000313" key="1">
    <source>
        <dbReference type="EMBL" id="MDM9630225.1"/>
    </source>
</evidence>
<reference evidence="1" key="1">
    <citation type="submission" date="2023-06" db="EMBL/GenBank/DDBJ databases">
        <title>Robiginitalea aurantiacus sp. nov. and Algoriphagus sediminis sp. nov., isolated from coastal sediment.</title>
        <authorList>
            <person name="Zhou Z.Y."/>
            <person name="An J."/>
            <person name="Jia Y.W."/>
            <person name="Du Z.J."/>
        </authorList>
    </citation>
    <scope>NUCLEOTIDE SEQUENCE</scope>
    <source>
        <strain evidence="1">M39</strain>
    </source>
</reference>